<dbReference type="InterPro" id="IPR050549">
    <property type="entry name" value="MFS_Trehalose_Transporter"/>
</dbReference>
<feature type="transmembrane region" description="Helical" evidence="5">
    <location>
        <begin position="359"/>
        <end position="383"/>
    </location>
</feature>
<dbReference type="InterPro" id="IPR036259">
    <property type="entry name" value="MFS_trans_sf"/>
</dbReference>
<dbReference type="EMBL" id="NEVH01017542">
    <property type="protein sequence ID" value="PNF24033.1"/>
    <property type="molecule type" value="Genomic_DNA"/>
</dbReference>
<feature type="transmembrane region" description="Helical" evidence="5">
    <location>
        <begin position="142"/>
        <end position="162"/>
    </location>
</feature>
<feature type="transmembrane region" description="Helical" evidence="5">
    <location>
        <begin position="327"/>
        <end position="347"/>
    </location>
</feature>
<name>A0A2J7Q625_9NEOP</name>
<evidence type="ECO:0000256" key="4">
    <source>
        <dbReference type="ARBA" id="ARBA00023136"/>
    </source>
</evidence>
<dbReference type="AlphaFoldDB" id="A0A2J7Q625"/>
<dbReference type="InterPro" id="IPR005829">
    <property type="entry name" value="Sugar_transporter_CS"/>
</dbReference>
<dbReference type="PROSITE" id="PS00217">
    <property type="entry name" value="SUGAR_TRANSPORT_2"/>
    <property type="match status" value="1"/>
</dbReference>
<dbReference type="Gene3D" id="1.20.1250.20">
    <property type="entry name" value="MFS general substrate transporter like domains"/>
    <property type="match status" value="1"/>
</dbReference>
<keyword evidence="3 5" id="KW-1133">Transmembrane helix</keyword>
<feature type="transmembrane region" description="Helical" evidence="5">
    <location>
        <begin position="52"/>
        <end position="73"/>
    </location>
</feature>
<dbReference type="InterPro" id="IPR020846">
    <property type="entry name" value="MFS_dom"/>
</dbReference>
<evidence type="ECO:0000313" key="8">
    <source>
        <dbReference type="Proteomes" id="UP000235965"/>
    </source>
</evidence>
<evidence type="ECO:0000256" key="2">
    <source>
        <dbReference type="ARBA" id="ARBA00022692"/>
    </source>
</evidence>
<keyword evidence="2 5" id="KW-0812">Transmembrane</keyword>
<dbReference type="GO" id="GO:0016020">
    <property type="term" value="C:membrane"/>
    <property type="evidence" value="ECO:0007669"/>
    <property type="project" value="UniProtKB-SubCell"/>
</dbReference>
<gene>
    <name evidence="7" type="ORF">B7P43_G08617</name>
</gene>
<dbReference type="InterPro" id="IPR005828">
    <property type="entry name" value="MFS_sugar_transport-like"/>
</dbReference>
<comment type="subcellular location">
    <subcellularLocation>
        <location evidence="1">Membrane</location>
        <topology evidence="1">Multi-pass membrane protein</topology>
    </subcellularLocation>
</comment>
<keyword evidence="4 5" id="KW-0472">Membrane</keyword>
<reference evidence="7 8" key="1">
    <citation type="submission" date="2017-12" db="EMBL/GenBank/DDBJ databases">
        <title>Hemimetabolous genomes reveal molecular basis of termite eusociality.</title>
        <authorList>
            <person name="Harrison M.C."/>
            <person name="Jongepier E."/>
            <person name="Robertson H.M."/>
            <person name="Arning N."/>
            <person name="Bitard-Feildel T."/>
            <person name="Chao H."/>
            <person name="Childers C.P."/>
            <person name="Dinh H."/>
            <person name="Doddapaneni H."/>
            <person name="Dugan S."/>
            <person name="Gowin J."/>
            <person name="Greiner C."/>
            <person name="Han Y."/>
            <person name="Hu H."/>
            <person name="Hughes D.S.T."/>
            <person name="Huylmans A.-K."/>
            <person name="Kemena C."/>
            <person name="Kremer L.P.M."/>
            <person name="Lee S.L."/>
            <person name="Lopez-Ezquerra A."/>
            <person name="Mallet L."/>
            <person name="Monroy-Kuhn J.M."/>
            <person name="Moser A."/>
            <person name="Murali S.C."/>
            <person name="Muzny D.M."/>
            <person name="Otani S."/>
            <person name="Piulachs M.-D."/>
            <person name="Poelchau M."/>
            <person name="Qu J."/>
            <person name="Schaub F."/>
            <person name="Wada-Katsumata A."/>
            <person name="Worley K.C."/>
            <person name="Xie Q."/>
            <person name="Ylla G."/>
            <person name="Poulsen M."/>
            <person name="Gibbs R.A."/>
            <person name="Schal C."/>
            <person name="Richards S."/>
            <person name="Belles X."/>
            <person name="Korb J."/>
            <person name="Bornberg-Bauer E."/>
        </authorList>
    </citation>
    <scope>NUCLEOTIDE SEQUENCE [LARGE SCALE GENOMIC DNA]</scope>
    <source>
        <tissue evidence="7">Whole body</tissue>
    </source>
</reference>
<feature type="transmembrane region" description="Helical" evidence="5">
    <location>
        <begin position="390"/>
        <end position="411"/>
    </location>
</feature>
<evidence type="ECO:0000259" key="6">
    <source>
        <dbReference type="PROSITE" id="PS50850"/>
    </source>
</evidence>
<proteinExistence type="predicted"/>
<dbReference type="Proteomes" id="UP000235965">
    <property type="component" value="Unassembled WGS sequence"/>
</dbReference>
<feature type="transmembrane region" description="Helical" evidence="5">
    <location>
        <begin position="114"/>
        <end position="136"/>
    </location>
</feature>
<dbReference type="PANTHER" id="PTHR48021:SF1">
    <property type="entry name" value="GH07001P-RELATED"/>
    <property type="match status" value="1"/>
</dbReference>
<evidence type="ECO:0000313" key="7">
    <source>
        <dbReference type="EMBL" id="PNF24033.1"/>
    </source>
</evidence>
<feature type="transmembrane region" description="Helical" evidence="5">
    <location>
        <begin position="298"/>
        <end position="320"/>
    </location>
</feature>
<evidence type="ECO:0000256" key="3">
    <source>
        <dbReference type="ARBA" id="ARBA00022989"/>
    </source>
</evidence>
<dbReference type="FunFam" id="1.20.1250.20:FF:000249">
    <property type="entry name" value="facilitated trehalose transporter Tret1"/>
    <property type="match status" value="1"/>
</dbReference>
<evidence type="ECO:0000256" key="5">
    <source>
        <dbReference type="SAM" id="Phobius"/>
    </source>
</evidence>
<feature type="domain" description="Major facilitator superfamily (MFS) profile" evidence="6">
    <location>
        <begin position="1"/>
        <end position="454"/>
    </location>
</feature>
<dbReference type="OrthoDB" id="6612291at2759"/>
<dbReference type="Pfam" id="PF00083">
    <property type="entry name" value="Sugar_tr"/>
    <property type="match status" value="1"/>
</dbReference>
<dbReference type="STRING" id="105785.A0A2J7Q625"/>
<evidence type="ECO:0000256" key="1">
    <source>
        <dbReference type="ARBA" id="ARBA00004141"/>
    </source>
</evidence>
<feature type="transmembrane region" description="Helical" evidence="5">
    <location>
        <begin position="79"/>
        <end position="102"/>
    </location>
</feature>
<comment type="caution">
    <text evidence="7">The sequence shown here is derived from an EMBL/GenBank/DDBJ whole genome shotgun (WGS) entry which is preliminary data.</text>
</comment>
<dbReference type="SUPFAM" id="SSF103473">
    <property type="entry name" value="MFS general substrate transporter"/>
    <property type="match status" value="1"/>
</dbReference>
<feature type="transmembrane region" description="Helical" evidence="5">
    <location>
        <begin position="268"/>
        <end position="286"/>
    </location>
</feature>
<accession>A0A2J7Q625</accession>
<feature type="transmembrane region" description="Helical" evidence="5">
    <location>
        <begin position="23"/>
        <end position="45"/>
    </location>
</feature>
<dbReference type="InParanoid" id="A0A2J7Q625"/>
<dbReference type="PANTHER" id="PTHR48021">
    <property type="match status" value="1"/>
</dbReference>
<organism evidence="7 8">
    <name type="scientific">Cryptotermes secundus</name>
    <dbReference type="NCBI Taxonomy" id="105785"/>
    <lineage>
        <taxon>Eukaryota</taxon>
        <taxon>Metazoa</taxon>
        <taxon>Ecdysozoa</taxon>
        <taxon>Arthropoda</taxon>
        <taxon>Hexapoda</taxon>
        <taxon>Insecta</taxon>
        <taxon>Pterygota</taxon>
        <taxon>Neoptera</taxon>
        <taxon>Polyneoptera</taxon>
        <taxon>Dictyoptera</taxon>
        <taxon>Blattodea</taxon>
        <taxon>Blattoidea</taxon>
        <taxon>Termitoidae</taxon>
        <taxon>Kalotermitidae</taxon>
        <taxon>Cryptotermitinae</taxon>
        <taxon>Cryptotermes</taxon>
    </lineage>
</organism>
<sequence length="476" mass="51617">MSLGFPAISLDQLRVEGLSEDEASWFASVLSVAQIFGCLLCGPLLDAYGRKMALIVTSIPFIVGWVILCAMPQPLQLGLLFFGRVMTGVASGMASIPAAIYIGEIATNRYRGMLVTWPSLGMCVGILLVYLLGWAIQDDWRLVSGITIAPPVLASVLALLCLKETPFWLLTKGREKDANESFRWIRGVSEDQLMATELREEFEEMVQNAKRRAEKQDDNLQISTITNIMKGNPTSSSGNRHSRFQKAWRHVCSLGSPDAWKPLVIHNLYFFIMQFGGIQVVAAYAVDIMKSAGVTMDSYGATVLLGGVQTLGAIGATFAFTRYGRRVVSLVSGSGMAITMIGLGIYLEVADGSSDLSWLPLLLILGYIAFANFGFNLIAWGLLGELYPTAVAGLAGGITTCLANLFGFAAIKLYPGFQDALRGDSATTGGGFFFFGAVALVGTVFVFLFLPETFKKSLEQIGEEFRQPCRKSVLCC</sequence>
<dbReference type="PROSITE" id="PS50850">
    <property type="entry name" value="MFS"/>
    <property type="match status" value="1"/>
</dbReference>
<feature type="transmembrane region" description="Helical" evidence="5">
    <location>
        <begin position="431"/>
        <end position="450"/>
    </location>
</feature>
<protein>
    <recommendedName>
        <fullName evidence="6">Major facilitator superfamily (MFS) profile domain-containing protein</fullName>
    </recommendedName>
</protein>
<keyword evidence="8" id="KW-1185">Reference proteome</keyword>
<dbReference type="GO" id="GO:0022857">
    <property type="term" value="F:transmembrane transporter activity"/>
    <property type="evidence" value="ECO:0007669"/>
    <property type="project" value="InterPro"/>
</dbReference>